<feature type="compositionally biased region" description="Polar residues" evidence="1">
    <location>
        <begin position="27"/>
        <end position="42"/>
    </location>
</feature>
<dbReference type="AlphaFoldDB" id="A0A165CT73"/>
<sequence length="88" mass="9150">MNGREPLVCTPRTCPQQQPVDSDRLHSPNSQQDAPAATSADSMIVDNSVTANISLPLVDTFENQSISSGSGGTPPTASTDATAFDYPA</sequence>
<dbReference type="EMBL" id="KV426291">
    <property type="protein sequence ID" value="KZV83072.1"/>
    <property type="molecule type" value="Genomic_DNA"/>
</dbReference>
<dbReference type="InParanoid" id="A0A165CT73"/>
<name>A0A165CT73_EXIGL</name>
<reference evidence="2 3" key="1">
    <citation type="journal article" date="2016" name="Mol. Biol. Evol.">
        <title>Comparative Genomics of Early-Diverging Mushroom-Forming Fungi Provides Insights into the Origins of Lignocellulose Decay Capabilities.</title>
        <authorList>
            <person name="Nagy L.G."/>
            <person name="Riley R."/>
            <person name="Tritt A."/>
            <person name="Adam C."/>
            <person name="Daum C."/>
            <person name="Floudas D."/>
            <person name="Sun H."/>
            <person name="Yadav J.S."/>
            <person name="Pangilinan J."/>
            <person name="Larsson K.H."/>
            <person name="Matsuura K."/>
            <person name="Barry K."/>
            <person name="Labutti K."/>
            <person name="Kuo R."/>
            <person name="Ohm R.A."/>
            <person name="Bhattacharya S.S."/>
            <person name="Shirouzu T."/>
            <person name="Yoshinaga Y."/>
            <person name="Martin F.M."/>
            <person name="Grigoriev I.V."/>
            <person name="Hibbett D.S."/>
        </authorList>
    </citation>
    <scope>NUCLEOTIDE SEQUENCE [LARGE SCALE GENOMIC DNA]</scope>
    <source>
        <strain evidence="2 3">HHB12029</strain>
    </source>
</reference>
<feature type="region of interest" description="Disordered" evidence="1">
    <location>
        <begin position="63"/>
        <end position="88"/>
    </location>
</feature>
<evidence type="ECO:0000256" key="1">
    <source>
        <dbReference type="SAM" id="MobiDB-lite"/>
    </source>
</evidence>
<proteinExistence type="predicted"/>
<dbReference type="Proteomes" id="UP000077266">
    <property type="component" value="Unassembled WGS sequence"/>
</dbReference>
<organism evidence="2 3">
    <name type="scientific">Exidia glandulosa HHB12029</name>
    <dbReference type="NCBI Taxonomy" id="1314781"/>
    <lineage>
        <taxon>Eukaryota</taxon>
        <taxon>Fungi</taxon>
        <taxon>Dikarya</taxon>
        <taxon>Basidiomycota</taxon>
        <taxon>Agaricomycotina</taxon>
        <taxon>Agaricomycetes</taxon>
        <taxon>Auriculariales</taxon>
        <taxon>Exidiaceae</taxon>
        <taxon>Exidia</taxon>
    </lineage>
</organism>
<feature type="compositionally biased region" description="Low complexity" evidence="1">
    <location>
        <begin position="65"/>
        <end position="79"/>
    </location>
</feature>
<feature type="region of interest" description="Disordered" evidence="1">
    <location>
        <begin position="1"/>
        <end position="42"/>
    </location>
</feature>
<accession>A0A165CT73</accession>
<protein>
    <submittedName>
        <fullName evidence="2">Uncharacterized protein</fullName>
    </submittedName>
</protein>
<evidence type="ECO:0000313" key="2">
    <source>
        <dbReference type="EMBL" id="KZV83072.1"/>
    </source>
</evidence>
<gene>
    <name evidence="2" type="ORF">EXIGLDRAFT_777955</name>
</gene>
<keyword evidence="3" id="KW-1185">Reference proteome</keyword>
<evidence type="ECO:0000313" key="3">
    <source>
        <dbReference type="Proteomes" id="UP000077266"/>
    </source>
</evidence>